<protein>
    <submittedName>
        <fullName evidence="2">Uncharacterized protein</fullName>
    </submittedName>
</protein>
<name>A0AAE1BNN9_PETCI</name>
<evidence type="ECO:0000256" key="1">
    <source>
        <dbReference type="SAM" id="MobiDB-lite"/>
    </source>
</evidence>
<comment type="caution">
    <text evidence="2">The sequence shown here is derived from an EMBL/GenBank/DDBJ whole genome shotgun (WGS) entry which is preliminary data.</text>
</comment>
<sequence length="131" mass="14659">MSTTGCLWFSSNRFRYLSLVPLDTFPSHPLAMQHPSQPPLSHATSIPATPQPCNIHPSHPTSNHEPASCSGRRTDTRLKMNTNQRGTRVYTPRTCLDVAPGVLRTLLRGALTWKGGRMYRHLTKNEEVVVL</sequence>
<reference evidence="2" key="1">
    <citation type="submission" date="2023-10" db="EMBL/GenBank/DDBJ databases">
        <title>Genome assemblies of two species of porcelain crab, Petrolisthes cinctipes and Petrolisthes manimaculis (Anomura: Porcellanidae).</title>
        <authorList>
            <person name="Angst P."/>
        </authorList>
    </citation>
    <scope>NUCLEOTIDE SEQUENCE</scope>
    <source>
        <strain evidence="2">PB745_01</strain>
        <tissue evidence="2">Gill</tissue>
    </source>
</reference>
<keyword evidence="3" id="KW-1185">Reference proteome</keyword>
<proteinExistence type="predicted"/>
<gene>
    <name evidence="2" type="ORF">Pcinc_039416</name>
</gene>
<evidence type="ECO:0000313" key="2">
    <source>
        <dbReference type="EMBL" id="KAK3854076.1"/>
    </source>
</evidence>
<accession>A0AAE1BNN9</accession>
<evidence type="ECO:0000313" key="3">
    <source>
        <dbReference type="Proteomes" id="UP001286313"/>
    </source>
</evidence>
<feature type="region of interest" description="Disordered" evidence="1">
    <location>
        <begin position="33"/>
        <end position="73"/>
    </location>
</feature>
<feature type="compositionally biased region" description="Polar residues" evidence="1">
    <location>
        <begin position="42"/>
        <end position="52"/>
    </location>
</feature>
<dbReference type="EMBL" id="JAWQEG010006717">
    <property type="protein sequence ID" value="KAK3854076.1"/>
    <property type="molecule type" value="Genomic_DNA"/>
</dbReference>
<organism evidence="2 3">
    <name type="scientific">Petrolisthes cinctipes</name>
    <name type="common">Flat porcelain crab</name>
    <dbReference type="NCBI Taxonomy" id="88211"/>
    <lineage>
        <taxon>Eukaryota</taxon>
        <taxon>Metazoa</taxon>
        <taxon>Ecdysozoa</taxon>
        <taxon>Arthropoda</taxon>
        <taxon>Crustacea</taxon>
        <taxon>Multicrustacea</taxon>
        <taxon>Malacostraca</taxon>
        <taxon>Eumalacostraca</taxon>
        <taxon>Eucarida</taxon>
        <taxon>Decapoda</taxon>
        <taxon>Pleocyemata</taxon>
        <taxon>Anomura</taxon>
        <taxon>Galatheoidea</taxon>
        <taxon>Porcellanidae</taxon>
        <taxon>Petrolisthes</taxon>
    </lineage>
</organism>
<dbReference type="AlphaFoldDB" id="A0AAE1BNN9"/>
<dbReference type="Proteomes" id="UP001286313">
    <property type="component" value="Unassembled WGS sequence"/>
</dbReference>